<evidence type="ECO:0000313" key="2">
    <source>
        <dbReference type="EMBL" id="OUP16091.1"/>
    </source>
</evidence>
<comment type="caution">
    <text evidence="2">The sequence shown here is derived from an EMBL/GenBank/DDBJ whole genome shotgun (WGS) entry which is preliminary data.</text>
</comment>
<gene>
    <name evidence="2" type="ORF">B5F32_16405</name>
</gene>
<feature type="region of interest" description="Disordered" evidence="1">
    <location>
        <begin position="1"/>
        <end position="28"/>
    </location>
</feature>
<organism evidence="2 3">
    <name type="scientific">Parabacteroides distasonis</name>
    <dbReference type="NCBI Taxonomy" id="823"/>
    <lineage>
        <taxon>Bacteria</taxon>
        <taxon>Pseudomonadati</taxon>
        <taxon>Bacteroidota</taxon>
        <taxon>Bacteroidia</taxon>
        <taxon>Bacteroidales</taxon>
        <taxon>Tannerellaceae</taxon>
        <taxon>Parabacteroides</taxon>
    </lineage>
</organism>
<reference evidence="3" key="1">
    <citation type="submission" date="2017-04" db="EMBL/GenBank/DDBJ databases">
        <title>Function of individual gut microbiota members based on whole genome sequencing of pure cultures obtained from chicken caecum.</title>
        <authorList>
            <person name="Medvecky M."/>
            <person name="Cejkova D."/>
            <person name="Polansky O."/>
            <person name="Karasova D."/>
            <person name="Kubasova T."/>
            <person name="Cizek A."/>
            <person name="Rychlik I."/>
        </authorList>
    </citation>
    <scope>NUCLEOTIDE SEQUENCE [LARGE SCALE GENOMIC DNA]</scope>
    <source>
        <strain evidence="3">An199</strain>
    </source>
</reference>
<feature type="compositionally biased region" description="Basic and acidic residues" evidence="1">
    <location>
        <begin position="1"/>
        <end position="13"/>
    </location>
</feature>
<proteinExistence type="predicted"/>
<dbReference type="Proteomes" id="UP000195950">
    <property type="component" value="Unassembled WGS sequence"/>
</dbReference>
<name>A0A1Y4IEI2_PARDI</name>
<dbReference type="EMBL" id="NFJX01000017">
    <property type="protein sequence ID" value="OUP16091.1"/>
    <property type="molecule type" value="Genomic_DNA"/>
</dbReference>
<evidence type="ECO:0000256" key="1">
    <source>
        <dbReference type="SAM" id="MobiDB-lite"/>
    </source>
</evidence>
<evidence type="ECO:0000313" key="3">
    <source>
        <dbReference type="Proteomes" id="UP000195950"/>
    </source>
</evidence>
<dbReference type="AlphaFoldDB" id="A0A1Y4IEI2"/>
<sequence length="557" mass="63654">MTMKVERQHKEGTSRVIQQSRGGGRNIVDNRSCNLEQASLIASLQRSPYREPIAQNSPYQLKTAVIQCGFGDFFKGLVKYYGPAMASIIFGAVAGVTGAIVGGSDGAIEGAALGVRAGRMIGTQHSNKCMANDRRLRQEIRRNYNIDVSPDIGGPILEKINYVLSILPESSTKSNPKLKEINTEGVGNASLYDYEKETLGIHNPMNISDLLYSSLGKSLEVLRDIMDRGSGYDYNTKTDKKYGLKSKDRKIMAGVSDANSQELLLDWTIRHEIGHSVDKKLGWENTCSHESMFGAWRKYNKYYVFRKFANRDMYDMRNRKIWVQDKGNSSSFRSKLLLVFGDYLKDPDLEYYVRFKHIEGKMNCLKKNMELINMRDEKETRKEKQRWILNSFGEGKLLGEEEPEDRVYKLRRIDCFLALMKFIEGDELNNSCLLKFIKKNSLKKKLDKCKRSIEIAENQPWMFNDCCEKDLKVGACVYMRDGYGEWVSFLSSARMYAVSNYQFSAPCEWFAEAFAAYYNPVEGAESRLRLDPEVRAYFFNKVGPFHGKKDGSPDSAR</sequence>
<accession>A0A1Y4IEI2</accession>
<protein>
    <submittedName>
        <fullName evidence="2">Uncharacterized protein</fullName>
    </submittedName>
</protein>